<evidence type="ECO:0008006" key="3">
    <source>
        <dbReference type="Google" id="ProtNLM"/>
    </source>
</evidence>
<comment type="caution">
    <text evidence="1">The sequence shown here is derived from an EMBL/GenBank/DDBJ whole genome shotgun (WGS) entry which is preliminary data.</text>
</comment>
<protein>
    <recommendedName>
        <fullName evidence="3">DUF4220 domain-containing protein</fullName>
    </recommendedName>
</protein>
<dbReference type="AlphaFoldDB" id="A0A8T0WH94"/>
<evidence type="ECO:0000313" key="1">
    <source>
        <dbReference type="EMBL" id="KAG2645196.1"/>
    </source>
</evidence>
<keyword evidence="2" id="KW-1185">Reference proteome</keyword>
<organism evidence="1 2">
    <name type="scientific">Panicum virgatum</name>
    <name type="common">Blackwell switchgrass</name>
    <dbReference type="NCBI Taxonomy" id="38727"/>
    <lineage>
        <taxon>Eukaryota</taxon>
        <taxon>Viridiplantae</taxon>
        <taxon>Streptophyta</taxon>
        <taxon>Embryophyta</taxon>
        <taxon>Tracheophyta</taxon>
        <taxon>Spermatophyta</taxon>
        <taxon>Magnoliopsida</taxon>
        <taxon>Liliopsida</taxon>
        <taxon>Poales</taxon>
        <taxon>Poaceae</taxon>
        <taxon>PACMAD clade</taxon>
        <taxon>Panicoideae</taxon>
        <taxon>Panicodae</taxon>
        <taxon>Paniceae</taxon>
        <taxon>Panicinae</taxon>
        <taxon>Panicum</taxon>
        <taxon>Panicum sect. Hiantes</taxon>
    </lineage>
</organism>
<accession>A0A8T0WH94</accession>
<reference evidence="1" key="1">
    <citation type="submission" date="2020-05" db="EMBL/GenBank/DDBJ databases">
        <title>WGS assembly of Panicum virgatum.</title>
        <authorList>
            <person name="Lovell J.T."/>
            <person name="Jenkins J."/>
            <person name="Shu S."/>
            <person name="Juenger T.E."/>
            <person name="Schmutz J."/>
        </authorList>
    </citation>
    <scope>NUCLEOTIDE SEQUENCE</scope>
    <source>
        <strain evidence="1">AP13</strain>
    </source>
</reference>
<name>A0A8T0WH94_PANVG</name>
<sequence>MDPVGAPSSSGIIALVRSHLEAGWEKHIHSAATYRAFNDRRGRMALERHGCDSGLLRSSLVVPFDESILLWHMATDLCFYGYHHHGDAPAPGAACAAAWCTASASRLRQKAARCREMSNYMAHLLCENPQMLMVGARWHLFKDAYEDLCETLGKETSTPKDEKELAQRVIAKVELPQPVGPEGEGGGGFVRDARALAEALLALGDDGMWEVIEGVWVEMLCFSGGRCRGYLHAKALGTGGEFLNYVWLLMSYMGMETLAERMQRAELPSAGGDAGAAPRIPGELHAGGAPTTTDEIVIMEGEV</sequence>
<gene>
    <name evidence="1" type="ORF">PVAP13_2KG419000</name>
</gene>
<evidence type="ECO:0000313" key="2">
    <source>
        <dbReference type="Proteomes" id="UP000823388"/>
    </source>
</evidence>
<dbReference type="InterPro" id="IPR007658">
    <property type="entry name" value="DUF594"/>
</dbReference>
<dbReference type="Proteomes" id="UP000823388">
    <property type="component" value="Chromosome 2K"/>
</dbReference>
<dbReference type="EMBL" id="CM029039">
    <property type="protein sequence ID" value="KAG2645196.1"/>
    <property type="molecule type" value="Genomic_DNA"/>
</dbReference>
<dbReference type="PANTHER" id="PTHR31325">
    <property type="entry name" value="OS01G0798800 PROTEIN-RELATED"/>
    <property type="match status" value="1"/>
</dbReference>
<proteinExistence type="predicted"/>
<dbReference type="Pfam" id="PF04578">
    <property type="entry name" value="DUF594"/>
    <property type="match status" value="1"/>
</dbReference>